<accession>A0A9N9EBU4</accession>
<protein>
    <submittedName>
        <fullName evidence="1">23675_t:CDS:1</fullName>
    </submittedName>
</protein>
<dbReference type="OrthoDB" id="10044727at2759"/>
<evidence type="ECO:0000313" key="1">
    <source>
        <dbReference type="EMBL" id="CAG8668510.1"/>
    </source>
</evidence>
<dbReference type="AlphaFoldDB" id="A0A9N9EBU4"/>
<comment type="caution">
    <text evidence="1">The sequence shown here is derived from an EMBL/GenBank/DDBJ whole genome shotgun (WGS) entry which is preliminary data.</text>
</comment>
<proteinExistence type="predicted"/>
<keyword evidence="2" id="KW-1185">Reference proteome</keyword>
<dbReference type="EMBL" id="CAJVQA010008226">
    <property type="protein sequence ID" value="CAG8668510.1"/>
    <property type="molecule type" value="Genomic_DNA"/>
</dbReference>
<name>A0A9N9EBU4_9GLOM</name>
<dbReference type="PANTHER" id="PTHR35871">
    <property type="entry name" value="EXPRESSED PROTEIN"/>
    <property type="match status" value="1"/>
</dbReference>
<organism evidence="1 2">
    <name type="scientific">Cetraspora pellucida</name>
    <dbReference type="NCBI Taxonomy" id="1433469"/>
    <lineage>
        <taxon>Eukaryota</taxon>
        <taxon>Fungi</taxon>
        <taxon>Fungi incertae sedis</taxon>
        <taxon>Mucoromycota</taxon>
        <taxon>Glomeromycotina</taxon>
        <taxon>Glomeromycetes</taxon>
        <taxon>Diversisporales</taxon>
        <taxon>Gigasporaceae</taxon>
        <taxon>Cetraspora</taxon>
    </lineage>
</organism>
<evidence type="ECO:0000313" key="2">
    <source>
        <dbReference type="Proteomes" id="UP000789759"/>
    </source>
</evidence>
<dbReference type="PANTHER" id="PTHR35871:SF1">
    <property type="entry name" value="CXC1-LIKE CYSTEINE CLUSTER ASSOCIATED WITH KDZ TRANSPOSASES DOMAIN-CONTAINING PROTEIN"/>
    <property type="match status" value="1"/>
</dbReference>
<sequence>MPQLIKRQKQINSLPRKQGCFKTQNKIREVTESQKESALMMHKVDEIDKVEENAKNKNINILFNIEASNNMQLLFDIKASTAQATIHNFFTLSTNTMKLYKRLEEVNGQYRKGKMEASFEEYYIETGELLASQQGKHMKNKDTLKLYLEGLLFPKMSDSRRSTISKKTYQRYIHSLKYNYNKRTKGVYYDNHEWSDMVKYRKEWLKRMFEYKKNMKEFDSDMLDIVIEPQLRQSKKEYIQVMHDETHFYANDECQRIWVKEDESILHSKHIECSIIVSAFLCLYYGLLQLSDEQLQMNPEAKQKEAYVIHSVQKDDENKKSQLMVFSNIYYKQELREELKKNDDKLERSNCCTQKIIESQPDFCEQRSLLEEAVLNAGHIFE</sequence>
<gene>
    <name evidence="1" type="ORF">CPELLU_LOCUS10150</name>
</gene>
<dbReference type="Proteomes" id="UP000789759">
    <property type="component" value="Unassembled WGS sequence"/>
</dbReference>
<reference evidence="1" key="1">
    <citation type="submission" date="2021-06" db="EMBL/GenBank/DDBJ databases">
        <authorList>
            <person name="Kallberg Y."/>
            <person name="Tangrot J."/>
            <person name="Rosling A."/>
        </authorList>
    </citation>
    <scope>NUCLEOTIDE SEQUENCE</scope>
    <source>
        <strain evidence="1">FL966</strain>
    </source>
</reference>